<dbReference type="InterPro" id="IPR008920">
    <property type="entry name" value="TF_FadR/GntR_C"/>
</dbReference>
<dbReference type="Pfam" id="PF07729">
    <property type="entry name" value="FCD"/>
    <property type="match status" value="1"/>
</dbReference>
<evidence type="ECO:0000256" key="3">
    <source>
        <dbReference type="ARBA" id="ARBA00023163"/>
    </source>
</evidence>
<reference evidence="5 6" key="1">
    <citation type="journal article" date="2021" name="ISME Commun">
        <title>Automated analysis of genomic sequences facilitates high-throughput and comprehensive description of bacteria.</title>
        <authorList>
            <person name="Hitch T.C.A."/>
        </authorList>
    </citation>
    <scope>NUCLEOTIDE SEQUENCE [LARGE SCALE GENOMIC DNA]</scope>
    <source>
        <strain evidence="5 6">Sanger_02</strain>
    </source>
</reference>
<keyword evidence="6" id="KW-1185">Reference proteome</keyword>
<dbReference type="SMART" id="SM00345">
    <property type="entry name" value="HTH_GNTR"/>
    <property type="match status" value="1"/>
</dbReference>
<dbReference type="InterPro" id="IPR036388">
    <property type="entry name" value="WH-like_DNA-bd_sf"/>
</dbReference>
<dbReference type="EMBL" id="JAOQJV010000002">
    <property type="protein sequence ID" value="MCU6699290.1"/>
    <property type="molecule type" value="Genomic_DNA"/>
</dbReference>
<dbReference type="PRINTS" id="PR00035">
    <property type="entry name" value="HTHGNTR"/>
</dbReference>
<dbReference type="PROSITE" id="PS50949">
    <property type="entry name" value="HTH_GNTR"/>
    <property type="match status" value="1"/>
</dbReference>
<evidence type="ECO:0000313" key="6">
    <source>
        <dbReference type="Proteomes" id="UP001207605"/>
    </source>
</evidence>
<dbReference type="SUPFAM" id="SSF46785">
    <property type="entry name" value="Winged helix' DNA-binding domain"/>
    <property type="match status" value="1"/>
</dbReference>
<dbReference type="PANTHER" id="PTHR43537">
    <property type="entry name" value="TRANSCRIPTIONAL REGULATOR, GNTR FAMILY"/>
    <property type="match status" value="1"/>
</dbReference>
<dbReference type="SUPFAM" id="SSF48008">
    <property type="entry name" value="GntR ligand-binding domain-like"/>
    <property type="match status" value="1"/>
</dbReference>
<dbReference type="CDD" id="cd07377">
    <property type="entry name" value="WHTH_GntR"/>
    <property type="match status" value="1"/>
</dbReference>
<name>A0ABT2S3X0_9FIRM</name>
<dbReference type="PANTHER" id="PTHR43537:SF24">
    <property type="entry name" value="GLUCONATE OPERON TRANSCRIPTIONAL REPRESSOR"/>
    <property type="match status" value="1"/>
</dbReference>
<keyword evidence="2" id="KW-0238">DNA-binding</keyword>
<feature type="domain" description="HTH gntR-type" evidence="4">
    <location>
        <begin position="6"/>
        <end position="73"/>
    </location>
</feature>
<sequence length="212" mass="24540">MSGKAKSLADQAYETIKQNILNLTYPPGMPLTEAKLAEELGMSRSPVRTALRMLQTDGLIVTDYYKSMTVKEITEEDINQIYQLRELIELPAFKLIFDSEKYEEFSYRIEEKVVRMCAVASDPFAWEIADIAFHMEIVSIYENERIDRIYHNNLSELTRMGVHSVKNGMEIQQTNDHLKDLVEYMRQGDYEHAVKILKDDHFGTGRTTAMSK</sequence>
<evidence type="ECO:0000256" key="1">
    <source>
        <dbReference type="ARBA" id="ARBA00023015"/>
    </source>
</evidence>
<organism evidence="5 6">
    <name type="scientific">Dorea ammoniilytica</name>
    <dbReference type="NCBI Taxonomy" id="2981788"/>
    <lineage>
        <taxon>Bacteria</taxon>
        <taxon>Bacillati</taxon>
        <taxon>Bacillota</taxon>
        <taxon>Clostridia</taxon>
        <taxon>Lachnospirales</taxon>
        <taxon>Lachnospiraceae</taxon>
        <taxon>Dorea</taxon>
    </lineage>
</organism>
<evidence type="ECO:0000256" key="2">
    <source>
        <dbReference type="ARBA" id="ARBA00023125"/>
    </source>
</evidence>
<dbReference type="Gene3D" id="1.10.10.10">
    <property type="entry name" value="Winged helix-like DNA-binding domain superfamily/Winged helix DNA-binding domain"/>
    <property type="match status" value="1"/>
</dbReference>
<protein>
    <submittedName>
        <fullName evidence="5">GntR family transcriptional regulator</fullName>
    </submittedName>
</protein>
<evidence type="ECO:0000259" key="4">
    <source>
        <dbReference type="PROSITE" id="PS50949"/>
    </source>
</evidence>
<dbReference type="Pfam" id="PF00392">
    <property type="entry name" value="GntR"/>
    <property type="match status" value="1"/>
</dbReference>
<gene>
    <name evidence="5" type="ORF">OCV65_03430</name>
</gene>
<proteinExistence type="predicted"/>
<keyword evidence="1" id="KW-0805">Transcription regulation</keyword>
<accession>A0ABT2S3X0</accession>
<dbReference type="RefSeq" id="WP_118452255.1">
    <property type="nucleotide sequence ID" value="NZ_JAOQJV010000002.1"/>
</dbReference>
<keyword evidence="3" id="KW-0804">Transcription</keyword>
<dbReference type="Gene3D" id="1.20.120.530">
    <property type="entry name" value="GntR ligand-binding domain-like"/>
    <property type="match status" value="1"/>
</dbReference>
<comment type="caution">
    <text evidence="5">The sequence shown here is derived from an EMBL/GenBank/DDBJ whole genome shotgun (WGS) entry which is preliminary data.</text>
</comment>
<dbReference type="InterPro" id="IPR036390">
    <property type="entry name" value="WH_DNA-bd_sf"/>
</dbReference>
<dbReference type="InterPro" id="IPR011711">
    <property type="entry name" value="GntR_C"/>
</dbReference>
<dbReference type="InterPro" id="IPR000524">
    <property type="entry name" value="Tscrpt_reg_HTH_GntR"/>
</dbReference>
<evidence type="ECO:0000313" key="5">
    <source>
        <dbReference type="EMBL" id="MCU6699290.1"/>
    </source>
</evidence>
<dbReference type="Proteomes" id="UP001207605">
    <property type="component" value="Unassembled WGS sequence"/>
</dbReference>